<dbReference type="SUPFAM" id="SSF52540">
    <property type="entry name" value="P-loop containing nucleoside triphosphate hydrolases"/>
    <property type="match status" value="1"/>
</dbReference>
<dbReference type="AlphaFoldDB" id="A0A6C2YNI3"/>
<dbReference type="Proteomes" id="UP000464378">
    <property type="component" value="Chromosome"/>
</dbReference>
<accession>A0A6C2YNI3</accession>
<sequence>MSASPNKAKPREWAPHIWEGLDWPTWIRLLVRNRFAVAPKKWYVAGIVSCISLGHTLLNWMQRSKYGARIAETKLQDDPIFIIGHWRSGTTLLHELLILDDRHSYPTTYQCLEPHHFLLTQDLVRKYLNFLMPERRPMDNMAAGWDRPQEDEFALCMMGQPTTYLDLAFPNHPSVFPGSLDLSGLTPWQLRQWKRAFFKFVQTVTFDNPKRMILKSPPHTARIPHLLDLFPRAKFIHIVRNPYVVYPSTINLWTSLGKKEGLHPPRFDGLSERVFQEYTTMFARLEEARPKLRPDQFFEMKFEDLVASPIESMRRIYGQLDLGKFQRVQPAIEGYFQRNAGFERNKYQLAADDKARITERWGHVIRQYDYPIES</sequence>
<dbReference type="Gene3D" id="3.40.50.300">
    <property type="entry name" value="P-loop containing nucleotide triphosphate hydrolases"/>
    <property type="match status" value="1"/>
</dbReference>
<dbReference type="InterPro" id="IPR027417">
    <property type="entry name" value="P-loop_NTPase"/>
</dbReference>
<keyword evidence="1" id="KW-0808">Transferase</keyword>
<dbReference type="InterPro" id="IPR052736">
    <property type="entry name" value="Stf3_sulfotransferase"/>
</dbReference>
<evidence type="ECO:0008006" key="3">
    <source>
        <dbReference type="Google" id="ProtNLM"/>
    </source>
</evidence>
<evidence type="ECO:0000313" key="1">
    <source>
        <dbReference type="EMBL" id="VIP03178.1"/>
    </source>
</evidence>
<dbReference type="InParanoid" id="A0A6C2YNI3"/>
<dbReference type="PANTHER" id="PTHR36451">
    <property type="entry name" value="PAPS-DEPENDENT SULFOTRANSFERASE STF3"/>
    <property type="match status" value="1"/>
</dbReference>
<dbReference type="KEGG" id="tim:GMBLW1_07820"/>
<dbReference type="GO" id="GO:0016740">
    <property type="term" value="F:transferase activity"/>
    <property type="evidence" value="ECO:0007669"/>
    <property type="project" value="UniProtKB-KW"/>
</dbReference>
<protein>
    <recommendedName>
        <fullName evidence="3">Sulfotransferase domain-containing protein</fullName>
    </recommendedName>
</protein>
<dbReference type="PANTHER" id="PTHR36451:SF1">
    <property type="entry name" value="OMEGA-HYDROXY-BETA-DIHYDROMENAQUINONE-9 SULFOTRANSFERASE STF3"/>
    <property type="match status" value="1"/>
</dbReference>
<name>A0A6C2YNI3_9BACT</name>
<dbReference type="RefSeq" id="WP_162658271.1">
    <property type="nucleotide sequence ID" value="NZ_LR593887.1"/>
</dbReference>
<dbReference type="Pfam" id="PF13469">
    <property type="entry name" value="Sulfotransfer_3"/>
    <property type="match status" value="1"/>
</dbReference>
<evidence type="ECO:0000313" key="2">
    <source>
        <dbReference type="Proteomes" id="UP000464378"/>
    </source>
</evidence>
<dbReference type="EMBL" id="LR593887">
    <property type="protein sequence ID" value="VTS03621.1"/>
    <property type="molecule type" value="Genomic_DNA"/>
</dbReference>
<organism evidence="1">
    <name type="scientific">Tuwongella immobilis</name>
    <dbReference type="NCBI Taxonomy" id="692036"/>
    <lineage>
        <taxon>Bacteria</taxon>
        <taxon>Pseudomonadati</taxon>
        <taxon>Planctomycetota</taxon>
        <taxon>Planctomycetia</taxon>
        <taxon>Gemmatales</taxon>
        <taxon>Gemmataceae</taxon>
        <taxon>Tuwongella</taxon>
    </lineage>
</organism>
<gene>
    <name evidence="1" type="ORF">GMBLW1_07820</name>
</gene>
<keyword evidence="2" id="KW-1185">Reference proteome</keyword>
<reference evidence="1" key="1">
    <citation type="submission" date="2019-04" db="EMBL/GenBank/DDBJ databases">
        <authorList>
            <consortium name="Science for Life Laboratories"/>
        </authorList>
    </citation>
    <scope>NUCLEOTIDE SEQUENCE</scope>
    <source>
        <strain evidence="1">MBLW1</strain>
    </source>
</reference>
<dbReference type="EMBL" id="LR586016">
    <property type="protein sequence ID" value="VIP03178.1"/>
    <property type="molecule type" value="Genomic_DNA"/>
</dbReference>
<proteinExistence type="predicted"/>